<sequence>MPGSLEVVTAAIEPHRAAYDLSLDRALSSPEIASAVGRLEFEWADVCSGWTVQQRSRVLLDRAEGPRVDFGWTLNAWEAKSGQRYRFIIRRFFDGLETEETRGEAELGDGNGPGRARFEDPNGFEVALPAGTVFPTAHSLEILAHATKETLPFWRLVFDGSGDDGGLSGVSVLPVAAYAPGERELPLPEGSSGAELLADEPGWRVQLAFFSPGEVDALPLHEQTLTLYGNGVADNLLFDYGDFSLRARLVELEALPDPGC</sequence>
<evidence type="ECO:0000313" key="2">
    <source>
        <dbReference type="Proteomes" id="UP001215503"/>
    </source>
</evidence>
<reference evidence="1 2" key="1">
    <citation type="submission" date="2023-03" db="EMBL/GenBank/DDBJ databases">
        <title>Fodinicurvata sp. CAU 1616 isolated from sea sendiment.</title>
        <authorList>
            <person name="Kim W."/>
        </authorList>
    </citation>
    <scope>NUCLEOTIDE SEQUENCE [LARGE SCALE GENOMIC DNA]</scope>
    <source>
        <strain evidence="1 2">CAU 1616</strain>
    </source>
</reference>
<organism evidence="1 2">
    <name type="scientific">Aquibaculum arenosum</name>
    <dbReference type="NCBI Taxonomy" id="3032591"/>
    <lineage>
        <taxon>Bacteria</taxon>
        <taxon>Pseudomonadati</taxon>
        <taxon>Pseudomonadota</taxon>
        <taxon>Alphaproteobacteria</taxon>
        <taxon>Rhodospirillales</taxon>
        <taxon>Rhodovibrionaceae</taxon>
        <taxon>Aquibaculum</taxon>
    </lineage>
</organism>
<name>A0ABT5YNT9_9PROT</name>
<gene>
    <name evidence="1" type="ORF">P2G67_11010</name>
</gene>
<evidence type="ECO:0000313" key="1">
    <source>
        <dbReference type="EMBL" id="MDF2096507.1"/>
    </source>
</evidence>
<dbReference type="Pfam" id="PF08904">
    <property type="entry name" value="EipB_like"/>
    <property type="match status" value="1"/>
</dbReference>
<protein>
    <submittedName>
        <fullName evidence="1">DUF1849 family protein</fullName>
    </submittedName>
</protein>
<dbReference type="Proteomes" id="UP001215503">
    <property type="component" value="Unassembled WGS sequence"/>
</dbReference>
<dbReference type="RefSeq" id="WP_275823000.1">
    <property type="nucleotide sequence ID" value="NZ_JARHUD010000006.1"/>
</dbReference>
<dbReference type="InterPro" id="IPR015000">
    <property type="entry name" value="EipB-like"/>
</dbReference>
<accession>A0ABT5YNT9</accession>
<dbReference type="EMBL" id="JARHUD010000006">
    <property type="protein sequence ID" value="MDF2096507.1"/>
    <property type="molecule type" value="Genomic_DNA"/>
</dbReference>
<proteinExistence type="predicted"/>
<comment type="caution">
    <text evidence="1">The sequence shown here is derived from an EMBL/GenBank/DDBJ whole genome shotgun (WGS) entry which is preliminary data.</text>
</comment>
<keyword evidence="2" id="KW-1185">Reference proteome</keyword>